<keyword evidence="2" id="KW-1133">Transmembrane helix</keyword>
<dbReference type="AlphaFoldDB" id="A0A417ZA59"/>
<dbReference type="Proteomes" id="UP000285376">
    <property type="component" value="Unassembled WGS sequence"/>
</dbReference>
<proteinExistence type="predicted"/>
<organism evidence="3 4">
    <name type="scientific">Dermacoccus abyssi</name>
    <dbReference type="NCBI Taxonomy" id="322596"/>
    <lineage>
        <taxon>Bacteria</taxon>
        <taxon>Bacillati</taxon>
        <taxon>Actinomycetota</taxon>
        <taxon>Actinomycetes</taxon>
        <taxon>Micrococcales</taxon>
        <taxon>Dermacoccaceae</taxon>
        <taxon>Dermacoccus</taxon>
    </lineage>
</organism>
<dbReference type="InterPro" id="IPR021449">
    <property type="entry name" value="DUF3099"/>
</dbReference>
<evidence type="ECO:0000313" key="3">
    <source>
        <dbReference type="EMBL" id="RHW47518.1"/>
    </source>
</evidence>
<name>A0A417ZA59_9MICO</name>
<feature type="transmembrane region" description="Helical" evidence="2">
    <location>
        <begin position="61"/>
        <end position="82"/>
    </location>
</feature>
<reference evidence="3 4" key="1">
    <citation type="submission" date="2018-08" db="EMBL/GenBank/DDBJ databases">
        <title>Whole genome sequence analysis of Dermacoccus abyssi bacteria isolated from Deep Mariana trench Micromonospora spp reveals genes involved in the environmental adaptation and production of secondary metabolites.</title>
        <authorList>
            <person name="Abdel-Mageed W.M."/>
            <person name="Lehri B."/>
            <person name="Nouioui I."/>
            <person name="Goodfellow I."/>
            <person name="Jaspars M."/>
            <person name="Karlyshev A."/>
        </authorList>
    </citation>
    <scope>NUCLEOTIDE SEQUENCE [LARGE SCALE GENOMIC DNA]</scope>
    <source>
        <strain evidence="3 4">MT1.1</strain>
    </source>
</reference>
<keyword evidence="2" id="KW-0812">Transmembrane</keyword>
<feature type="transmembrane region" description="Helical" evidence="2">
    <location>
        <begin position="37"/>
        <end position="55"/>
    </location>
</feature>
<feature type="compositionally biased region" description="Basic and acidic residues" evidence="1">
    <location>
        <begin position="100"/>
        <end position="113"/>
    </location>
</feature>
<gene>
    <name evidence="3" type="ORF">D1832_02105</name>
</gene>
<sequence>MARAASSRTGKGEQPRLSATSLPESAEDDQNRRMRGYLISMAIRTVCFIAAVATWQVSRPLSVVCFVLAAVLPYVAVVYANATGKRRIDRMGAVTPPPVPHKEIHGSADRSSR</sequence>
<evidence type="ECO:0000256" key="1">
    <source>
        <dbReference type="SAM" id="MobiDB-lite"/>
    </source>
</evidence>
<dbReference type="RefSeq" id="WP_118912409.1">
    <property type="nucleotide sequence ID" value="NZ_CBCRVH010000002.1"/>
</dbReference>
<evidence type="ECO:0000313" key="4">
    <source>
        <dbReference type="Proteomes" id="UP000285376"/>
    </source>
</evidence>
<dbReference type="Pfam" id="PF11298">
    <property type="entry name" value="DUF3099"/>
    <property type="match status" value="1"/>
</dbReference>
<protein>
    <submittedName>
        <fullName evidence="3">DUF3099 domain-containing protein</fullName>
    </submittedName>
</protein>
<comment type="caution">
    <text evidence="3">The sequence shown here is derived from an EMBL/GenBank/DDBJ whole genome shotgun (WGS) entry which is preliminary data.</text>
</comment>
<feature type="region of interest" description="Disordered" evidence="1">
    <location>
        <begin position="90"/>
        <end position="113"/>
    </location>
</feature>
<dbReference type="EMBL" id="QWLM01000002">
    <property type="protein sequence ID" value="RHW47518.1"/>
    <property type="molecule type" value="Genomic_DNA"/>
</dbReference>
<accession>A0A417ZA59</accession>
<keyword evidence="2" id="KW-0472">Membrane</keyword>
<evidence type="ECO:0000256" key="2">
    <source>
        <dbReference type="SAM" id="Phobius"/>
    </source>
</evidence>
<feature type="region of interest" description="Disordered" evidence="1">
    <location>
        <begin position="1"/>
        <end position="29"/>
    </location>
</feature>